<dbReference type="OrthoDB" id="5234961at2759"/>
<comment type="caution">
    <text evidence="1">The sequence shown here is derived from an EMBL/GenBank/DDBJ whole genome shotgun (WGS) entry which is preliminary data.</text>
</comment>
<proteinExistence type="predicted"/>
<protein>
    <recommendedName>
        <fullName evidence="3">Fungal N-terminal domain-containing protein</fullName>
    </recommendedName>
</protein>
<evidence type="ECO:0000313" key="1">
    <source>
        <dbReference type="EMBL" id="RYP05332.1"/>
    </source>
</evidence>
<dbReference type="AlphaFoldDB" id="A0A4Q4TGN2"/>
<reference evidence="1 2" key="1">
    <citation type="submission" date="2018-06" db="EMBL/GenBank/DDBJ databases">
        <title>Complete Genomes of Monosporascus.</title>
        <authorList>
            <person name="Robinson A.J."/>
            <person name="Natvig D.O."/>
        </authorList>
    </citation>
    <scope>NUCLEOTIDE SEQUENCE [LARGE SCALE GENOMIC DNA]</scope>
    <source>
        <strain evidence="1 2">CBS 110550</strain>
    </source>
</reference>
<evidence type="ECO:0008006" key="3">
    <source>
        <dbReference type="Google" id="ProtNLM"/>
    </source>
</evidence>
<evidence type="ECO:0000313" key="2">
    <source>
        <dbReference type="Proteomes" id="UP000293360"/>
    </source>
</evidence>
<organism evidence="1 2">
    <name type="scientific">Monosporascus ibericus</name>
    <dbReference type="NCBI Taxonomy" id="155417"/>
    <lineage>
        <taxon>Eukaryota</taxon>
        <taxon>Fungi</taxon>
        <taxon>Dikarya</taxon>
        <taxon>Ascomycota</taxon>
        <taxon>Pezizomycotina</taxon>
        <taxon>Sordariomycetes</taxon>
        <taxon>Xylariomycetidae</taxon>
        <taxon>Xylariales</taxon>
        <taxon>Xylariales incertae sedis</taxon>
        <taxon>Monosporascus</taxon>
    </lineage>
</organism>
<sequence>MSGLEIFGATLAAVQAALQVIRAIHGVISDAKEIRTSLEEHQRQLDMTTIIIRSARAEPAIQQHRGAMDATEEIGTIALAVQKHLTSMSGNGRFTEIAGQLVKGRQRKEILGRLMSQLSDRKDDLTAFIGIVNVELAQKLTKQLEQLTIQPRGAPSLEGSRFRSRVITNNKAGGRGVMLNGPVIRGDEQLDKEDNWKDIDHVLIDGNEVKDSGFMVNYANTIDNLKAVANDVLSKVRGEVEGEGFQD</sequence>
<dbReference type="EMBL" id="QJNU01000172">
    <property type="protein sequence ID" value="RYP05332.1"/>
    <property type="molecule type" value="Genomic_DNA"/>
</dbReference>
<gene>
    <name evidence="1" type="ORF">DL764_003877</name>
</gene>
<dbReference type="Proteomes" id="UP000293360">
    <property type="component" value="Unassembled WGS sequence"/>
</dbReference>
<name>A0A4Q4TGN2_9PEZI</name>
<keyword evidence="2" id="KW-1185">Reference proteome</keyword>
<accession>A0A4Q4TGN2</accession>